<reference evidence="1 2" key="1">
    <citation type="submission" date="2015-01" db="EMBL/GenBank/DDBJ databases">
        <title>Evolution of Trichinella species and genotypes.</title>
        <authorList>
            <person name="Korhonen P.K."/>
            <person name="Edoardo P."/>
            <person name="Giuseppe L.R."/>
            <person name="Gasser R.B."/>
        </authorList>
    </citation>
    <scope>NUCLEOTIDE SEQUENCE [LARGE SCALE GENOMIC DNA]</scope>
    <source>
        <strain evidence="1">ISS176</strain>
    </source>
</reference>
<sequence length="132" mass="14901">MKEHDLMISCKYGKCTNNAVALLRAIELYCELTSKEAIKNNLPLGNILPLVQIRPNARDLLPPQLVKSASTRKVAEIYFIVNQTISVVTKSLYPQDMDFKALNSAHSYKTGNRFYANDLFIKVQQPSLCEIP</sequence>
<name>A0A0V1KBL4_TRIPS</name>
<proteinExistence type="predicted"/>
<dbReference type="EMBL" id="JYDV01000005">
    <property type="protein sequence ID" value="KRZ44567.1"/>
    <property type="molecule type" value="Genomic_DNA"/>
</dbReference>
<dbReference type="AlphaFoldDB" id="A0A0V1KBL4"/>
<dbReference type="Proteomes" id="UP000054826">
    <property type="component" value="Unassembled WGS sequence"/>
</dbReference>
<organism evidence="1 2">
    <name type="scientific">Trichinella pseudospiralis</name>
    <name type="common">Parasitic roundworm</name>
    <dbReference type="NCBI Taxonomy" id="6337"/>
    <lineage>
        <taxon>Eukaryota</taxon>
        <taxon>Metazoa</taxon>
        <taxon>Ecdysozoa</taxon>
        <taxon>Nematoda</taxon>
        <taxon>Enoplea</taxon>
        <taxon>Dorylaimia</taxon>
        <taxon>Trichinellida</taxon>
        <taxon>Trichinellidae</taxon>
        <taxon>Trichinella</taxon>
    </lineage>
</organism>
<comment type="caution">
    <text evidence="1">The sequence shown here is derived from an EMBL/GenBank/DDBJ whole genome shotgun (WGS) entry which is preliminary data.</text>
</comment>
<protein>
    <submittedName>
        <fullName evidence="1">Uncharacterized protein</fullName>
    </submittedName>
</protein>
<gene>
    <name evidence="1" type="ORF">T4C_2275</name>
</gene>
<accession>A0A0V1KBL4</accession>
<evidence type="ECO:0000313" key="2">
    <source>
        <dbReference type="Proteomes" id="UP000054826"/>
    </source>
</evidence>
<evidence type="ECO:0000313" key="1">
    <source>
        <dbReference type="EMBL" id="KRZ44567.1"/>
    </source>
</evidence>